<dbReference type="Pfam" id="PF13149">
    <property type="entry name" value="Mfa_like_1"/>
    <property type="match status" value="1"/>
</dbReference>
<feature type="signal peptide" evidence="1">
    <location>
        <begin position="1"/>
        <end position="18"/>
    </location>
</feature>
<evidence type="ECO:0000313" key="3">
    <source>
        <dbReference type="Proteomes" id="UP000283680"/>
    </source>
</evidence>
<feature type="chain" id="PRO_5019337470" description="Fimbrillin family protein" evidence="1">
    <location>
        <begin position="19"/>
        <end position="261"/>
    </location>
</feature>
<evidence type="ECO:0000313" key="2">
    <source>
        <dbReference type="EMBL" id="RGQ47553.1"/>
    </source>
</evidence>
<dbReference type="AlphaFoldDB" id="A0A412B514"/>
<organism evidence="2 3">
    <name type="scientific">Bacteroides uniformis</name>
    <dbReference type="NCBI Taxonomy" id="820"/>
    <lineage>
        <taxon>Bacteria</taxon>
        <taxon>Pseudomonadati</taxon>
        <taxon>Bacteroidota</taxon>
        <taxon>Bacteroidia</taxon>
        <taxon>Bacteroidales</taxon>
        <taxon>Bacteroidaceae</taxon>
        <taxon>Bacteroides</taxon>
    </lineage>
</organism>
<accession>A0A412B514</accession>
<dbReference type="CDD" id="cd13120">
    <property type="entry name" value="BF2867_like_N"/>
    <property type="match status" value="1"/>
</dbReference>
<reference evidence="2 3" key="1">
    <citation type="submission" date="2018-08" db="EMBL/GenBank/DDBJ databases">
        <title>A genome reference for cultivated species of the human gut microbiota.</title>
        <authorList>
            <person name="Zou Y."/>
            <person name="Xue W."/>
            <person name="Luo G."/>
        </authorList>
    </citation>
    <scope>NUCLEOTIDE SEQUENCE [LARGE SCALE GENOMIC DNA]</scope>
    <source>
        <strain evidence="2 3">AF28-11</strain>
    </source>
</reference>
<gene>
    <name evidence="2" type="ORF">DWY92_19255</name>
</gene>
<evidence type="ECO:0008006" key="4">
    <source>
        <dbReference type="Google" id="ProtNLM"/>
    </source>
</evidence>
<dbReference type="RefSeq" id="WP_117974865.1">
    <property type="nucleotide sequence ID" value="NZ_QRTH01000015.1"/>
</dbReference>
<keyword evidence="1" id="KW-0732">Signal</keyword>
<dbReference type="CDD" id="cd13121">
    <property type="entry name" value="BF2867_like_C"/>
    <property type="match status" value="1"/>
</dbReference>
<dbReference type="InterPro" id="IPR042278">
    <property type="entry name" value="Mfa-like_1_N"/>
</dbReference>
<dbReference type="EMBL" id="QRTH01000015">
    <property type="protein sequence ID" value="RGQ47553.1"/>
    <property type="molecule type" value="Genomic_DNA"/>
</dbReference>
<dbReference type="Gene3D" id="2.60.40.2630">
    <property type="match status" value="1"/>
</dbReference>
<dbReference type="Proteomes" id="UP000283680">
    <property type="component" value="Unassembled WGS sequence"/>
</dbReference>
<dbReference type="Gene3D" id="2.60.40.2620">
    <property type="entry name" value="Fimbrillin-like"/>
    <property type="match status" value="1"/>
</dbReference>
<protein>
    <recommendedName>
        <fullName evidence="4">Fimbrillin family protein</fullName>
    </recommendedName>
</protein>
<evidence type="ECO:0000256" key="1">
    <source>
        <dbReference type="SAM" id="SignalP"/>
    </source>
</evidence>
<dbReference type="PROSITE" id="PS51257">
    <property type="entry name" value="PROKAR_LIPOPROTEIN"/>
    <property type="match status" value="1"/>
</dbReference>
<name>A0A412B514_BACUN</name>
<proteinExistence type="predicted"/>
<sequence>MKKVIIPLALCLITAACGGDENDGKTEPEMKISSCYVVSSSSGQSENFSSPVGMYITSEAGQPYEGSGVWSASYNSGAWAMDKPVYVTKAGKVYAYYPYSSNDSPPVLPLDMTKQTDVLYSRVASPIAPGSVSLSVKLYHALSKLVVSVKGEEVTGLSLSSPVTCRFNICTGEFTDLQSGQVASTGGRLFVVPHVTVGKEMLITLKSGKQYTYSVDGTEFRAGESYTYEFQLNEDRDKLEILDISVEDWINDNNYNDYLRR</sequence>
<dbReference type="InterPro" id="IPR025049">
    <property type="entry name" value="Mfa-like_1"/>
</dbReference>
<comment type="caution">
    <text evidence="2">The sequence shown here is derived from an EMBL/GenBank/DDBJ whole genome shotgun (WGS) entry which is preliminary data.</text>
</comment>